<evidence type="ECO:0008006" key="4">
    <source>
        <dbReference type="Google" id="ProtNLM"/>
    </source>
</evidence>
<proteinExistence type="predicted"/>
<evidence type="ECO:0000256" key="1">
    <source>
        <dbReference type="SAM" id="MobiDB-lite"/>
    </source>
</evidence>
<comment type="caution">
    <text evidence="2">The sequence shown here is derived from an EMBL/GenBank/DDBJ whole genome shotgun (WGS) entry which is preliminary data.</text>
</comment>
<accession>A0A9Q5MZZ3</accession>
<dbReference type="Gene3D" id="1.25.40.10">
    <property type="entry name" value="Tetratricopeptide repeat domain"/>
    <property type="match status" value="1"/>
</dbReference>
<feature type="compositionally biased region" description="Basic residues" evidence="1">
    <location>
        <begin position="157"/>
        <end position="168"/>
    </location>
</feature>
<dbReference type="Proteomes" id="UP000757232">
    <property type="component" value="Unassembled WGS sequence"/>
</dbReference>
<name>A0A9Q5MZZ3_SANBA</name>
<dbReference type="AlphaFoldDB" id="A0A9Q5MZZ3"/>
<organism evidence="2 3">
    <name type="scientific">Sanghuangporus baumii</name>
    <name type="common">Phellinus baumii</name>
    <dbReference type="NCBI Taxonomy" id="108892"/>
    <lineage>
        <taxon>Eukaryota</taxon>
        <taxon>Fungi</taxon>
        <taxon>Dikarya</taxon>
        <taxon>Basidiomycota</taxon>
        <taxon>Agaricomycotina</taxon>
        <taxon>Agaricomycetes</taxon>
        <taxon>Hymenochaetales</taxon>
        <taxon>Hymenochaetaceae</taxon>
        <taxon>Sanghuangporus</taxon>
    </lineage>
</organism>
<dbReference type="InterPro" id="IPR011990">
    <property type="entry name" value="TPR-like_helical_dom_sf"/>
</dbReference>
<keyword evidence="3" id="KW-1185">Reference proteome</keyword>
<gene>
    <name evidence="2" type="ORF">A7U60_g7405</name>
</gene>
<reference evidence="2" key="1">
    <citation type="submission" date="2016-06" db="EMBL/GenBank/DDBJ databases">
        <title>Draft Genome sequence of the fungus Inonotus baumii.</title>
        <authorList>
            <person name="Zhu H."/>
            <person name="Lin W."/>
        </authorList>
    </citation>
    <scope>NUCLEOTIDE SEQUENCE</scope>
    <source>
        <strain evidence="2">821</strain>
    </source>
</reference>
<feature type="compositionally biased region" description="Polar residues" evidence="1">
    <location>
        <begin position="505"/>
        <end position="516"/>
    </location>
</feature>
<evidence type="ECO:0000313" key="2">
    <source>
        <dbReference type="EMBL" id="OCB85397.1"/>
    </source>
</evidence>
<dbReference type="OrthoDB" id="1908178at2759"/>
<feature type="region of interest" description="Disordered" evidence="1">
    <location>
        <begin position="147"/>
        <end position="171"/>
    </location>
</feature>
<evidence type="ECO:0000313" key="3">
    <source>
        <dbReference type="Proteomes" id="UP000757232"/>
    </source>
</evidence>
<sequence length="712" mass="80539">MLRASSSGIVLLKQCLSESQICAAQRCVVYHSLQCYCLFHTYAPANSRFSTRFGSPLSTLINPPVEARAEGEEIREGGRREELLPPGLGLDVLGGTDKKAIRERVKYYYLPWACPPPPRTSTRRVGQREGAAGANGKVTRIGRKKSMVNASSENRSHVRTTKSRRHKRQVDYAERTKEEIVALEVEGDAVEDAILDRVESSTSHHVLDDEVKILEEPVDSYELHSEEVIHVEDLSAEQLQAIILDKKSDLMGLAWDAYHRLISLDAEFHYHTHSDGQQGAVSTNLISPTLLITLAKRLIAQRKHHHKKSREIFLRLISVYARLRKERARGGGVPYLRTPEWNCLIHFAGTGLRGKVSLEAYNASLDVYEDMLRGVEDARSTSRDSLLKEIVPDIYTYTSLLNIALRTEHQPAIEHAMKLLRESGKESTRITHLCMIRYRYRYGGLVGVRALLSSLKPEDIGADGVTAYMACAGNDGYLDIVQNVYNALRRNVEAHEDGTYGPLAISSQHSEGSDSFETPAVNDGNSHTDTEKYMLVEGIRLPRSLVPSASIYNYTIQIFAYYGRLLDALKVFMDMLSTRQQGSRGTVKFFQPNYAVFRGLFLGFARHGCRTDSKSSSLSTSTTSMTPLTEISQIPEWNWDRFSVILDAFIEHSDSIRPPSGRMVYWIMTAVRRMTGDEQLMRDVWRRLNERWYIRKGGRLKALDLKYGRTKQ</sequence>
<protein>
    <recommendedName>
        <fullName evidence="4">Pentatricopeptide repeat protein</fullName>
    </recommendedName>
</protein>
<feature type="region of interest" description="Disordered" evidence="1">
    <location>
        <begin position="500"/>
        <end position="527"/>
    </location>
</feature>
<dbReference type="EMBL" id="LNZH02000209">
    <property type="protein sequence ID" value="OCB85397.1"/>
    <property type="molecule type" value="Genomic_DNA"/>
</dbReference>